<keyword evidence="5" id="KW-0051">Antiviral defense</keyword>
<dbReference type="NCBIfam" id="TIGR01587">
    <property type="entry name" value="cas3_core"/>
    <property type="match status" value="1"/>
</dbReference>
<protein>
    <submittedName>
        <fullName evidence="8">CRISPR-associated helicase Cas3</fullName>
    </submittedName>
</protein>
<evidence type="ECO:0000256" key="2">
    <source>
        <dbReference type="ARBA" id="ARBA00022801"/>
    </source>
</evidence>
<feature type="domain" description="Helicase ATP-binding" evidence="6">
    <location>
        <begin position="32"/>
        <end position="219"/>
    </location>
</feature>
<name>A0A6G1T7X5_ACIAM</name>
<dbReference type="Proteomes" id="UP000474054">
    <property type="component" value="Unassembled WGS sequence"/>
</dbReference>
<dbReference type="PROSITE" id="PS51194">
    <property type="entry name" value="HELICASE_CTER"/>
    <property type="match status" value="1"/>
</dbReference>
<dbReference type="RefSeq" id="WP_342764593.1">
    <property type="nucleotide sequence ID" value="NZ_WHYS01000007.1"/>
</dbReference>
<dbReference type="GO" id="GO:0016787">
    <property type="term" value="F:hydrolase activity"/>
    <property type="evidence" value="ECO:0007669"/>
    <property type="project" value="UniProtKB-KW"/>
</dbReference>
<dbReference type="GO" id="GO:0003676">
    <property type="term" value="F:nucleic acid binding"/>
    <property type="evidence" value="ECO:0007669"/>
    <property type="project" value="InterPro"/>
</dbReference>
<reference evidence="8 9" key="1">
    <citation type="submission" date="2019-10" db="EMBL/GenBank/DDBJ databases">
        <title>Comparative genomics of sulfur disproportionating microorganisms.</title>
        <authorList>
            <person name="Ward L.M."/>
            <person name="Bertran E."/>
            <person name="Johnston D."/>
        </authorList>
    </citation>
    <scope>NUCLEOTIDE SEQUENCE [LARGE SCALE GENOMIC DNA]</scope>
    <source>
        <strain evidence="8 9">DSM 3772</strain>
    </source>
</reference>
<dbReference type="InterPro" id="IPR006474">
    <property type="entry name" value="Helicase_Cas3_CRISPR-ass_core"/>
</dbReference>
<dbReference type="InterPro" id="IPR050079">
    <property type="entry name" value="DEAD_box_RNA_helicase"/>
</dbReference>
<dbReference type="GO" id="GO:0003724">
    <property type="term" value="F:RNA helicase activity"/>
    <property type="evidence" value="ECO:0007669"/>
    <property type="project" value="TreeGrafter"/>
</dbReference>
<dbReference type="Gene3D" id="3.40.50.300">
    <property type="entry name" value="P-loop containing nucleotide triphosphate hydrolases"/>
    <property type="match status" value="2"/>
</dbReference>
<dbReference type="GO" id="GO:0005829">
    <property type="term" value="C:cytosol"/>
    <property type="evidence" value="ECO:0007669"/>
    <property type="project" value="TreeGrafter"/>
</dbReference>
<evidence type="ECO:0000313" key="9">
    <source>
        <dbReference type="Proteomes" id="UP000474054"/>
    </source>
</evidence>
<accession>A0A6G1T7X5</accession>
<dbReference type="SMART" id="SM00487">
    <property type="entry name" value="DEXDc"/>
    <property type="match status" value="1"/>
</dbReference>
<dbReference type="InterPro" id="IPR014001">
    <property type="entry name" value="Helicase_ATP-bd"/>
</dbReference>
<evidence type="ECO:0000256" key="1">
    <source>
        <dbReference type="ARBA" id="ARBA00022741"/>
    </source>
</evidence>
<dbReference type="AlphaFoldDB" id="A0A6G1T7X5"/>
<dbReference type="GO" id="GO:0005524">
    <property type="term" value="F:ATP binding"/>
    <property type="evidence" value="ECO:0007669"/>
    <property type="project" value="UniProtKB-KW"/>
</dbReference>
<evidence type="ECO:0000259" key="6">
    <source>
        <dbReference type="PROSITE" id="PS51192"/>
    </source>
</evidence>
<dbReference type="InterPro" id="IPR027417">
    <property type="entry name" value="P-loop_NTPase"/>
</dbReference>
<feature type="domain" description="Helicase C-terminal" evidence="7">
    <location>
        <begin position="234"/>
        <end position="382"/>
    </location>
</feature>
<keyword evidence="3" id="KW-0347">Helicase</keyword>
<dbReference type="Pfam" id="PF22590">
    <property type="entry name" value="Cas3-like_C_2"/>
    <property type="match status" value="1"/>
</dbReference>
<dbReference type="PROSITE" id="PS51192">
    <property type="entry name" value="HELICASE_ATP_BIND_1"/>
    <property type="match status" value="1"/>
</dbReference>
<proteinExistence type="predicted"/>
<dbReference type="InterPro" id="IPR054712">
    <property type="entry name" value="Cas3-like_dom"/>
</dbReference>
<dbReference type="SUPFAM" id="SSF52540">
    <property type="entry name" value="P-loop containing nucleoside triphosphate hydrolases"/>
    <property type="match status" value="1"/>
</dbReference>
<dbReference type="GO" id="GO:0140097">
    <property type="term" value="F:catalytic activity, acting on DNA"/>
    <property type="evidence" value="ECO:0007669"/>
    <property type="project" value="UniProtKB-ARBA"/>
</dbReference>
<evidence type="ECO:0000256" key="4">
    <source>
        <dbReference type="ARBA" id="ARBA00022840"/>
    </source>
</evidence>
<dbReference type="GO" id="GO:0051607">
    <property type="term" value="P:defense response to virus"/>
    <property type="evidence" value="ECO:0007669"/>
    <property type="project" value="UniProtKB-KW"/>
</dbReference>
<dbReference type="InterPro" id="IPR011545">
    <property type="entry name" value="DEAD/DEAH_box_helicase_dom"/>
</dbReference>
<dbReference type="SMART" id="SM00490">
    <property type="entry name" value="HELICc"/>
    <property type="match status" value="1"/>
</dbReference>
<dbReference type="PANTHER" id="PTHR47959:SF16">
    <property type="entry name" value="CRISPR-ASSOCIATED NUCLEASE_HELICASE CAS3-RELATED"/>
    <property type="match status" value="1"/>
</dbReference>
<evidence type="ECO:0000313" key="8">
    <source>
        <dbReference type="EMBL" id="MQL56599.1"/>
    </source>
</evidence>
<dbReference type="PANTHER" id="PTHR47959">
    <property type="entry name" value="ATP-DEPENDENT RNA HELICASE RHLE-RELATED"/>
    <property type="match status" value="1"/>
</dbReference>
<keyword evidence="2" id="KW-0378">Hydrolase</keyword>
<gene>
    <name evidence="8" type="primary">cas3</name>
    <name evidence="8" type="ORF">GFB69_13110</name>
</gene>
<dbReference type="InterPro" id="IPR001650">
    <property type="entry name" value="Helicase_C-like"/>
</dbReference>
<sequence>MKELITEMIKSRSNEIDENRLELQSKLAKKIFDGTAEGKLFLLNLPTGVGKTEIFLAPFIYQFKVNEFFAGRMYLVEPTHALLRQMRDRIKKYTENLGEIVGEDHGDVENPTFLYTAPITLTTIDSFAYGFLAKRVNKWWQFGYETGRYTLPVGLMGNSYIVFDEAHLIQDSVFLSPRVMGKIICNLVNSGVIVVFSSATLPKALLERLTSECNNVEELNAGDFKFERNVEIKFKDDVLKDIECEGRTIVIVNTVEKARKLFNQMKQKCKNIYIIHSLMTVEDRNKVYKRVCERIKNTKEDLVLIGTQTLEVGLDFPFDKLYTEISPIDSLIQRIGRIGRRRNKAEAVIFDVESSLPYLDTLVKKTREILQKGSTIKYEDLVSSIDQVYDDDEVRKIEEKGDLFYTQFLEYLENLHLFSYPPEDDILIRPSNYITIYIIDEDSIISENKKELVLRKEGLENKSLKYSISVTDTYSMDRLKRILENVHVFIYFREEEDRIYVRESNLNNRVNRIYIRRGEIYDDAGLIIERR</sequence>
<keyword evidence="4" id="KW-0067">ATP-binding</keyword>
<dbReference type="EMBL" id="WHYS01000007">
    <property type="protein sequence ID" value="MQL56599.1"/>
    <property type="molecule type" value="Genomic_DNA"/>
</dbReference>
<keyword evidence="1" id="KW-0547">Nucleotide-binding</keyword>
<evidence type="ECO:0000256" key="3">
    <source>
        <dbReference type="ARBA" id="ARBA00022806"/>
    </source>
</evidence>
<evidence type="ECO:0000256" key="5">
    <source>
        <dbReference type="ARBA" id="ARBA00023118"/>
    </source>
</evidence>
<evidence type="ECO:0000259" key="7">
    <source>
        <dbReference type="PROSITE" id="PS51194"/>
    </source>
</evidence>
<comment type="caution">
    <text evidence="8">The sequence shown here is derived from an EMBL/GenBank/DDBJ whole genome shotgun (WGS) entry which is preliminary data.</text>
</comment>
<organism evidence="8 9">
    <name type="scientific">Acidianus ambivalens</name>
    <name type="common">Desulfurolobus ambivalens</name>
    <dbReference type="NCBI Taxonomy" id="2283"/>
    <lineage>
        <taxon>Archaea</taxon>
        <taxon>Thermoproteota</taxon>
        <taxon>Thermoprotei</taxon>
        <taxon>Sulfolobales</taxon>
        <taxon>Sulfolobaceae</taxon>
        <taxon>Acidianus</taxon>
    </lineage>
</organism>
<dbReference type="Pfam" id="PF00270">
    <property type="entry name" value="DEAD"/>
    <property type="match status" value="1"/>
</dbReference>